<evidence type="ECO:0000313" key="7">
    <source>
        <dbReference type="Proteomes" id="UP000664357"/>
    </source>
</evidence>
<sequence length="446" mass="49579">MQREFDVLVVGSGIAGLTIAKRLQEEHLSIAIVESFEWGGTTPNHGSTPKKYLLAAVEAKQAIQSHLGKGFDGVPQINWQQLMSYKNSQIANTSKVIQESLSEASITTIYGNARFKNEATITVDGVDYTGKKIILATGARPRELEFEGKEHVHYSSHFLNAESLPPSITIIGAGIIAFAITNIASEIGDQVHVLQHNQRALGAFDPELVGDLIDLLKQRGVQYHFDHNVEKIIQLRDDLYQLTTKEGLVFETNVVYSVAGRVPNVEDLGLEKADITFNEQGVAVNEFLQTTNPKVYAIGDCNDSPAPKLSNYAEFQANYLADVLSGETLKPIAYPIPSMSVFSNPKIAQTGIFVNEAIRQPEIYEIEEIDMKNWLNYHRGNEPIARSKIVIRKSDQQIVGITSISNEADLLVNYFTLLLKMKMTKQQLRDTILAYPSLASDFSKFY</sequence>
<reference evidence="6 7" key="2">
    <citation type="submission" date="2024-02" db="EMBL/GenBank/DDBJ databases">
        <title>The Genome Sequence of Enterococcus sp. DIV0159.</title>
        <authorList>
            <person name="Earl A."/>
            <person name="Manson A."/>
            <person name="Gilmore M."/>
            <person name="Sanders J."/>
            <person name="Shea T."/>
            <person name="Howe W."/>
            <person name="Livny J."/>
            <person name="Cuomo C."/>
            <person name="Neafsey D."/>
            <person name="Birren B."/>
        </authorList>
    </citation>
    <scope>NUCLEOTIDE SEQUENCE [LARGE SCALE GENOMIC DNA]</scope>
    <source>
        <strain evidence="6 7">665A</strain>
    </source>
</reference>
<keyword evidence="3" id="KW-0274">FAD</keyword>
<proteinExistence type="predicted"/>
<evidence type="ECO:0000259" key="4">
    <source>
        <dbReference type="Pfam" id="PF02852"/>
    </source>
</evidence>
<dbReference type="RefSeq" id="WP_207702576.1">
    <property type="nucleotide sequence ID" value="NZ_JAFREL020000003.1"/>
</dbReference>
<dbReference type="PRINTS" id="PR00368">
    <property type="entry name" value="FADPNR"/>
</dbReference>
<dbReference type="PANTHER" id="PTHR43014">
    <property type="entry name" value="MERCURIC REDUCTASE"/>
    <property type="match status" value="1"/>
</dbReference>
<name>A0ABV0ET69_9ENTE</name>
<dbReference type="PANTHER" id="PTHR43014:SF5">
    <property type="entry name" value="GLUTATHIONE REDUCTASE (NADPH)"/>
    <property type="match status" value="1"/>
</dbReference>
<gene>
    <name evidence="6" type="ORF">JZO67_003823</name>
</gene>
<feature type="domain" description="Pyridine nucleotide-disulphide oxidoreductase dimerisation" evidence="4">
    <location>
        <begin position="340"/>
        <end position="442"/>
    </location>
</feature>
<dbReference type="Pfam" id="PF07992">
    <property type="entry name" value="Pyr_redox_2"/>
    <property type="match status" value="1"/>
</dbReference>
<protein>
    <submittedName>
        <fullName evidence="6">Glutathione reductase (NADPH)</fullName>
    </submittedName>
</protein>
<dbReference type="Pfam" id="PF02852">
    <property type="entry name" value="Pyr_redox_dim"/>
    <property type="match status" value="1"/>
</dbReference>
<dbReference type="PRINTS" id="PR00411">
    <property type="entry name" value="PNDRDTASEI"/>
</dbReference>
<evidence type="ECO:0000256" key="2">
    <source>
        <dbReference type="ARBA" id="ARBA00022630"/>
    </source>
</evidence>
<dbReference type="Proteomes" id="UP000664357">
    <property type="component" value="Unassembled WGS sequence"/>
</dbReference>
<dbReference type="Gene3D" id="3.30.390.30">
    <property type="match status" value="1"/>
</dbReference>
<keyword evidence="7" id="KW-1185">Reference proteome</keyword>
<organism evidence="6 7">
    <name type="scientific">Candidatus Enterococcus ferrettii</name>
    <dbReference type="NCBI Taxonomy" id="2815324"/>
    <lineage>
        <taxon>Bacteria</taxon>
        <taxon>Bacillati</taxon>
        <taxon>Bacillota</taxon>
        <taxon>Bacilli</taxon>
        <taxon>Lactobacillales</taxon>
        <taxon>Enterococcaceae</taxon>
        <taxon>Enterococcus</taxon>
    </lineage>
</organism>
<evidence type="ECO:0000256" key="3">
    <source>
        <dbReference type="ARBA" id="ARBA00022827"/>
    </source>
</evidence>
<dbReference type="InterPro" id="IPR004099">
    <property type="entry name" value="Pyr_nucl-diS_OxRdtase_dimer"/>
</dbReference>
<dbReference type="InterPro" id="IPR036188">
    <property type="entry name" value="FAD/NAD-bd_sf"/>
</dbReference>
<dbReference type="EMBL" id="JAFREL020000003">
    <property type="protein sequence ID" value="MEO1771841.1"/>
    <property type="molecule type" value="Genomic_DNA"/>
</dbReference>
<dbReference type="SUPFAM" id="SSF51905">
    <property type="entry name" value="FAD/NAD(P)-binding domain"/>
    <property type="match status" value="1"/>
</dbReference>
<comment type="caution">
    <text evidence="6">The sequence shown here is derived from an EMBL/GenBank/DDBJ whole genome shotgun (WGS) entry which is preliminary data.</text>
</comment>
<reference evidence="6 7" key="1">
    <citation type="submission" date="2021-03" db="EMBL/GenBank/DDBJ databases">
        <authorList>
            <person name="Gilmore M.S."/>
            <person name="Schwartzman J."/>
            <person name="Van Tyne D."/>
            <person name="Martin M."/>
            <person name="Earl A.M."/>
            <person name="Manson A.L."/>
            <person name="Straub T."/>
            <person name="Salamzade R."/>
            <person name="Saavedra J."/>
            <person name="Lebreton F."/>
            <person name="Prichula J."/>
            <person name="Schaufler K."/>
            <person name="Gaca A."/>
            <person name="Sgardioli B."/>
            <person name="Wagenaar J."/>
            <person name="Strong T."/>
        </authorList>
    </citation>
    <scope>NUCLEOTIDE SEQUENCE [LARGE SCALE GENOMIC DNA]</scope>
    <source>
        <strain evidence="6 7">665A</strain>
    </source>
</reference>
<evidence type="ECO:0000313" key="6">
    <source>
        <dbReference type="EMBL" id="MEO1771841.1"/>
    </source>
</evidence>
<evidence type="ECO:0000259" key="5">
    <source>
        <dbReference type="Pfam" id="PF07992"/>
    </source>
</evidence>
<evidence type="ECO:0000256" key="1">
    <source>
        <dbReference type="ARBA" id="ARBA00001974"/>
    </source>
</evidence>
<dbReference type="InterPro" id="IPR023753">
    <property type="entry name" value="FAD/NAD-binding_dom"/>
</dbReference>
<feature type="domain" description="FAD/NAD(P)-binding" evidence="5">
    <location>
        <begin position="5"/>
        <end position="314"/>
    </location>
</feature>
<accession>A0ABV0ET69</accession>
<comment type="cofactor">
    <cofactor evidence="1">
        <name>FAD</name>
        <dbReference type="ChEBI" id="CHEBI:57692"/>
    </cofactor>
</comment>
<dbReference type="Gene3D" id="3.50.50.60">
    <property type="entry name" value="FAD/NAD(P)-binding domain"/>
    <property type="match status" value="2"/>
</dbReference>
<dbReference type="InterPro" id="IPR016156">
    <property type="entry name" value="FAD/NAD-linked_Rdtase_dimer_sf"/>
</dbReference>
<keyword evidence="2" id="KW-0285">Flavoprotein</keyword>
<dbReference type="SUPFAM" id="SSF55424">
    <property type="entry name" value="FAD/NAD-linked reductases, dimerisation (C-terminal) domain"/>
    <property type="match status" value="1"/>
</dbReference>